<dbReference type="EMBL" id="SOZE01000010">
    <property type="protein sequence ID" value="TFF37487.1"/>
    <property type="molecule type" value="Genomic_DNA"/>
</dbReference>
<name>A0A4Y8SG04_9SPHI</name>
<dbReference type="InterPro" id="IPR027417">
    <property type="entry name" value="P-loop_NTPase"/>
</dbReference>
<dbReference type="Proteomes" id="UP000297540">
    <property type="component" value="Unassembled WGS sequence"/>
</dbReference>
<dbReference type="PANTHER" id="PTHR43023:SF3">
    <property type="entry name" value="PROTEIN TRIGALACTOSYLDIACYLGLYCEROL 3, CHLOROPLASTIC"/>
    <property type="match status" value="1"/>
</dbReference>
<feature type="domain" description="ABC transporter" evidence="4">
    <location>
        <begin position="27"/>
        <end position="264"/>
    </location>
</feature>
<evidence type="ECO:0000313" key="6">
    <source>
        <dbReference type="Proteomes" id="UP000297540"/>
    </source>
</evidence>
<proteinExistence type="predicted"/>
<dbReference type="Pfam" id="PF00005">
    <property type="entry name" value="ABC_tran"/>
    <property type="match status" value="1"/>
</dbReference>
<dbReference type="PANTHER" id="PTHR43023">
    <property type="entry name" value="PROTEIN TRIGALACTOSYLDIACYLGLYCEROL 3, CHLOROPLASTIC"/>
    <property type="match status" value="1"/>
</dbReference>
<evidence type="ECO:0000256" key="1">
    <source>
        <dbReference type="ARBA" id="ARBA00022448"/>
    </source>
</evidence>
<keyword evidence="6" id="KW-1185">Reference proteome</keyword>
<keyword evidence="1" id="KW-0813">Transport</keyword>
<keyword evidence="3 5" id="KW-0067">ATP-binding</keyword>
<dbReference type="SMART" id="SM00382">
    <property type="entry name" value="AAA"/>
    <property type="match status" value="1"/>
</dbReference>
<accession>A0A4Y8SG04</accession>
<evidence type="ECO:0000256" key="3">
    <source>
        <dbReference type="ARBA" id="ARBA00022840"/>
    </source>
</evidence>
<comment type="caution">
    <text evidence="5">The sequence shown here is derived from an EMBL/GenBank/DDBJ whole genome shotgun (WGS) entry which is preliminary data.</text>
</comment>
<keyword evidence="2" id="KW-0547">Nucleotide-binding</keyword>
<evidence type="ECO:0000313" key="5">
    <source>
        <dbReference type="EMBL" id="TFF37487.1"/>
    </source>
</evidence>
<organism evidence="5 6">
    <name type="scientific">Mucilaginibacter psychrotolerans</name>
    <dbReference type="NCBI Taxonomy" id="1524096"/>
    <lineage>
        <taxon>Bacteria</taxon>
        <taxon>Pseudomonadati</taxon>
        <taxon>Bacteroidota</taxon>
        <taxon>Sphingobacteriia</taxon>
        <taxon>Sphingobacteriales</taxon>
        <taxon>Sphingobacteriaceae</taxon>
        <taxon>Mucilaginibacter</taxon>
    </lineage>
</organism>
<dbReference type="AlphaFoldDB" id="A0A4Y8SG04"/>
<protein>
    <submittedName>
        <fullName evidence="5">ATP-binding cassette domain-containing protein</fullName>
    </submittedName>
</protein>
<reference evidence="5 6" key="1">
    <citation type="journal article" date="2017" name="Int. J. Syst. Evol. Microbiol.">
        <title>Mucilaginibacterpsychrotolerans sp. nov., isolated from peatlands.</title>
        <authorList>
            <person name="Deng Y."/>
            <person name="Shen L."/>
            <person name="Xu B."/>
            <person name="Liu Y."/>
            <person name="Gu Z."/>
            <person name="Liu H."/>
            <person name="Zhou Y."/>
        </authorList>
    </citation>
    <scope>NUCLEOTIDE SEQUENCE [LARGE SCALE GENOMIC DNA]</scope>
    <source>
        <strain evidence="5 6">NH7-4</strain>
    </source>
</reference>
<dbReference type="PROSITE" id="PS50893">
    <property type="entry name" value="ABC_TRANSPORTER_2"/>
    <property type="match status" value="1"/>
</dbReference>
<dbReference type="OrthoDB" id="9782239at2"/>
<dbReference type="GO" id="GO:0005524">
    <property type="term" value="F:ATP binding"/>
    <property type="evidence" value="ECO:0007669"/>
    <property type="project" value="UniProtKB-KW"/>
</dbReference>
<dbReference type="GO" id="GO:0016887">
    <property type="term" value="F:ATP hydrolysis activity"/>
    <property type="evidence" value="ECO:0007669"/>
    <property type="project" value="InterPro"/>
</dbReference>
<dbReference type="SUPFAM" id="SSF52540">
    <property type="entry name" value="P-loop containing nucleoside triphosphate hydrolases"/>
    <property type="match status" value="1"/>
</dbReference>
<evidence type="ECO:0000256" key="2">
    <source>
        <dbReference type="ARBA" id="ARBA00022741"/>
    </source>
</evidence>
<dbReference type="Gene3D" id="3.40.50.300">
    <property type="entry name" value="P-loop containing nucleotide triphosphate hydrolases"/>
    <property type="match status" value="1"/>
</dbReference>
<dbReference type="InterPro" id="IPR003593">
    <property type="entry name" value="AAA+_ATPase"/>
</dbReference>
<evidence type="ECO:0000259" key="4">
    <source>
        <dbReference type="PROSITE" id="PS50893"/>
    </source>
</evidence>
<dbReference type="PROSITE" id="PS00211">
    <property type="entry name" value="ABC_TRANSPORTER_1"/>
    <property type="match status" value="1"/>
</dbReference>
<dbReference type="InterPro" id="IPR017871">
    <property type="entry name" value="ABC_transporter-like_CS"/>
</dbReference>
<sequence>METAKAADSSTDQKKGTVIAPAAVPVITIEHLYMRFGPNIVLQGFNLTVYKEENVVVLGKSGAWKSVLIKCVMGLLKPDKGSINVLGDDVTMLNDDDLIKVRSKVGFLFQVNALYDSMTVRENLEFPLRRHWIDLLQIEVDAMVKEALANVALEHTAEMMPSELSGGMLKRIALARTLILKPEIILYDEPTTGLDPVTAREIDQLILQLQKKYQTSSIIISHDMNCVKNIADRVILLLEGKCYADGTYDELAHATDQKIKQFFE</sequence>
<dbReference type="InterPro" id="IPR003439">
    <property type="entry name" value="ABC_transporter-like_ATP-bd"/>
</dbReference>
<gene>
    <name evidence="5" type="ORF">E2R66_11820</name>
</gene>